<feature type="region of interest" description="Disordered" evidence="1">
    <location>
        <begin position="224"/>
        <end position="285"/>
    </location>
</feature>
<sequence length="704" mass="77761">MSDFDKSPAYDVYGKPIPWRPRRLTDDQLTNVRLDYYPTTRPDHEESFADVGAHPNYRAQYVSAHAPLSSGLPSAPHSRAPSGQDYGDAAYYGQPYDPPAYIATGLRQMPEVTVFSPQQGAPGTTVVVYFKSVYNLDAPLVNVSLMFGSNKCQSTLVKRSIENGPVYLYEVTAEAPPYDSTALPNPVPLQLVFDNSLIAWEAPSIDVGLFTYVEIPPSPYYPAIEPLQPKRKRKLSTGASPRQSSSKKPMWKQAIGPAPPQPYAPSPFRQPSLSEGYPHARRPSSQEAVYGLPSQQYYTPSSPWIYSRNMPAEARATTRSSRPSMLVPSPVGASVPSLVRTSALHSPPMPPAASFNPYSMYPNSKAQLNIVGDLGAMATDWTQAEIDTGRRLVQFSRSQSGSVITATFEAVTLENRIANNHCISCIWWETRRECYVTSVDTISLLEALVGVRFTVEEKNRIRRNLEGFRPATVSKMKSDSEDFFKLIMGFPHPKPRNIEKDVKVFPWRILVTALKKIIGKYASWSRKQWNLADGWQSASYSSTAGVLPAVISRPSDRQPDAVDQLQPPNQAVTSPVAKSTSPGNQADSDAYPTARATKEYHHSPGHMSSRTMLDASAGPIRMPTVVESWPSPPGTYSAEGPSLNRSSWDYHSYLGAAPFDFAHQQPRYPPSLTNTRVGMLPTTDGRFVPLQDYEPQCKSTTSAP</sequence>
<organism evidence="3 4">
    <name type="scientific">Piedraia hortae CBS 480.64</name>
    <dbReference type="NCBI Taxonomy" id="1314780"/>
    <lineage>
        <taxon>Eukaryota</taxon>
        <taxon>Fungi</taxon>
        <taxon>Dikarya</taxon>
        <taxon>Ascomycota</taxon>
        <taxon>Pezizomycotina</taxon>
        <taxon>Dothideomycetes</taxon>
        <taxon>Dothideomycetidae</taxon>
        <taxon>Capnodiales</taxon>
        <taxon>Piedraiaceae</taxon>
        <taxon>Piedraia</taxon>
    </lineage>
</organism>
<dbReference type="Proteomes" id="UP000799421">
    <property type="component" value="Unassembled WGS sequence"/>
</dbReference>
<dbReference type="EMBL" id="MU005971">
    <property type="protein sequence ID" value="KAF2861604.1"/>
    <property type="molecule type" value="Genomic_DNA"/>
</dbReference>
<protein>
    <recommendedName>
        <fullName evidence="2">DUF7082 domain-containing protein</fullName>
    </recommendedName>
</protein>
<feature type="compositionally biased region" description="Polar residues" evidence="1">
    <location>
        <begin position="237"/>
        <end position="247"/>
    </location>
</feature>
<evidence type="ECO:0000259" key="2">
    <source>
        <dbReference type="Pfam" id="PF23305"/>
    </source>
</evidence>
<dbReference type="Pfam" id="PF23305">
    <property type="entry name" value="DUF7082"/>
    <property type="match status" value="1"/>
</dbReference>
<keyword evidence="4" id="KW-1185">Reference proteome</keyword>
<gene>
    <name evidence="3" type="ORF">K470DRAFT_32952</name>
</gene>
<dbReference type="PANTHER" id="PTHR39463">
    <property type="entry name" value="MEDUSA"/>
    <property type="match status" value="1"/>
</dbReference>
<dbReference type="OrthoDB" id="1751210at2759"/>
<proteinExistence type="predicted"/>
<feature type="region of interest" description="Disordered" evidence="1">
    <location>
        <begin position="553"/>
        <end position="612"/>
    </location>
</feature>
<evidence type="ECO:0000313" key="4">
    <source>
        <dbReference type="Proteomes" id="UP000799421"/>
    </source>
</evidence>
<accession>A0A6A7C2B0</accession>
<reference evidence="3" key="1">
    <citation type="journal article" date="2020" name="Stud. Mycol.">
        <title>101 Dothideomycetes genomes: a test case for predicting lifestyles and emergence of pathogens.</title>
        <authorList>
            <person name="Haridas S."/>
            <person name="Albert R."/>
            <person name="Binder M."/>
            <person name="Bloem J."/>
            <person name="Labutti K."/>
            <person name="Salamov A."/>
            <person name="Andreopoulos B."/>
            <person name="Baker S."/>
            <person name="Barry K."/>
            <person name="Bills G."/>
            <person name="Bluhm B."/>
            <person name="Cannon C."/>
            <person name="Castanera R."/>
            <person name="Culley D."/>
            <person name="Daum C."/>
            <person name="Ezra D."/>
            <person name="Gonzalez J."/>
            <person name="Henrissat B."/>
            <person name="Kuo A."/>
            <person name="Liang C."/>
            <person name="Lipzen A."/>
            <person name="Lutzoni F."/>
            <person name="Magnuson J."/>
            <person name="Mondo S."/>
            <person name="Nolan M."/>
            <person name="Ohm R."/>
            <person name="Pangilinan J."/>
            <person name="Park H.-J."/>
            <person name="Ramirez L."/>
            <person name="Alfaro M."/>
            <person name="Sun H."/>
            <person name="Tritt A."/>
            <person name="Yoshinaga Y."/>
            <person name="Zwiers L.-H."/>
            <person name="Turgeon B."/>
            <person name="Goodwin S."/>
            <person name="Spatafora J."/>
            <person name="Crous P."/>
            <person name="Grigoriev I."/>
        </authorList>
    </citation>
    <scope>NUCLEOTIDE SEQUENCE</scope>
    <source>
        <strain evidence="3">CBS 480.64</strain>
    </source>
</reference>
<feature type="domain" description="DUF7082" evidence="2">
    <location>
        <begin position="365"/>
        <end position="518"/>
    </location>
</feature>
<dbReference type="AlphaFoldDB" id="A0A6A7C2B0"/>
<evidence type="ECO:0000313" key="3">
    <source>
        <dbReference type="EMBL" id="KAF2861604.1"/>
    </source>
</evidence>
<dbReference type="PANTHER" id="PTHR39463:SF1">
    <property type="entry name" value="MEDUSA"/>
    <property type="match status" value="1"/>
</dbReference>
<feature type="compositionally biased region" description="Polar residues" evidence="1">
    <location>
        <begin position="566"/>
        <end position="587"/>
    </location>
</feature>
<evidence type="ECO:0000256" key="1">
    <source>
        <dbReference type="SAM" id="MobiDB-lite"/>
    </source>
</evidence>
<dbReference type="GO" id="GO:0005634">
    <property type="term" value="C:nucleus"/>
    <property type="evidence" value="ECO:0007669"/>
    <property type="project" value="TreeGrafter"/>
</dbReference>
<dbReference type="InterPro" id="IPR055509">
    <property type="entry name" value="DUF7082"/>
</dbReference>
<name>A0A6A7C2B0_9PEZI</name>